<dbReference type="AlphaFoldDB" id="A0A3N4IM41"/>
<dbReference type="Proteomes" id="UP000275078">
    <property type="component" value="Unassembled WGS sequence"/>
</dbReference>
<dbReference type="OrthoDB" id="5839at2759"/>
<keyword evidence="2" id="KW-1185">Reference proteome</keyword>
<reference evidence="1 2" key="1">
    <citation type="journal article" date="2018" name="Nat. Ecol. Evol.">
        <title>Pezizomycetes genomes reveal the molecular basis of ectomycorrhizal truffle lifestyle.</title>
        <authorList>
            <person name="Murat C."/>
            <person name="Payen T."/>
            <person name="Noel B."/>
            <person name="Kuo A."/>
            <person name="Morin E."/>
            <person name="Chen J."/>
            <person name="Kohler A."/>
            <person name="Krizsan K."/>
            <person name="Balestrini R."/>
            <person name="Da Silva C."/>
            <person name="Montanini B."/>
            <person name="Hainaut M."/>
            <person name="Levati E."/>
            <person name="Barry K.W."/>
            <person name="Belfiori B."/>
            <person name="Cichocki N."/>
            <person name="Clum A."/>
            <person name="Dockter R.B."/>
            <person name="Fauchery L."/>
            <person name="Guy J."/>
            <person name="Iotti M."/>
            <person name="Le Tacon F."/>
            <person name="Lindquist E.A."/>
            <person name="Lipzen A."/>
            <person name="Malagnac F."/>
            <person name="Mello A."/>
            <person name="Molinier V."/>
            <person name="Miyauchi S."/>
            <person name="Poulain J."/>
            <person name="Riccioni C."/>
            <person name="Rubini A."/>
            <person name="Sitrit Y."/>
            <person name="Splivallo R."/>
            <person name="Traeger S."/>
            <person name="Wang M."/>
            <person name="Zifcakova L."/>
            <person name="Wipf D."/>
            <person name="Zambonelli A."/>
            <person name="Paolocci F."/>
            <person name="Nowrousian M."/>
            <person name="Ottonello S."/>
            <person name="Baldrian P."/>
            <person name="Spatafora J.W."/>
            <person name="Henrissat B."/>
            <person name="Nagy L.G."/>
            <person name="Aury J.M."/>
            <person name="Wincker P."/>
            <person name="Grigoriev I.V."/>
            <person name="Bonfante P."/>
            <person name="Martin F.M."/>
        </authorList>
    </citation>
    <scope>NUCLEOTIDE SEQUENCE [LARGE SCALE GENOMIC DNA]</scope>
    <source>
        <strain evidence="1 2">RN42</strain>
    </source>
</reference>
<name>A0A3N4IM41_ASCIM</name>
<dbReference type="Gene3D" id="3.40.50.300">
    <property type="entry name" value="P-loop containing nucleotide triphosphate hydrolases"/>
    <property type="match status" value="1"/>
</dbReference>
<gene>
    <name evidence="1" type="ORF">BJ508DRAFT_97099</name>
</gene>
<dbReference type="EMBL" id="ML119647">
    <property type="protein sequence ID" value="RPA87192.1"/>
    <property type="molecule type" value="Genomic_DNA"/>
</dbReference>
<evidence type="ECO:0000313" key="2">
    <source>
        <dbReference type="Proteomes" id="UP000275078"/>
    </source>
</evidence>
<dbReference type="SUPFAM" id="SSF52540">
    <property type="entry name" value="P-loop containing nucleoside triphosphate hydrolases"/>
    <property type="match status" value="1"/>
</dbReference>
<proteinExistence type="predicted"/>
<organism evidence="1 2">
    <name type="scientific">Ascobolus immersus RN42</name>
    <dbReference type="NCBI Taxonomy" id="1160509"/>
    <lineage>
        <taxon>Eukaryota</taxon>
        <taxon>Fungi</taxon>
        <taxon>Dikarya</taxon>
        <taxon>Ascomycota</taxon>
        <taxon>Pezizomycotina</taxon>
        <taxon>Pezizomycetes</taxon>
        <taxon>Pezizales</taxon>
        <taxon>Ascobolaceae</taxon>
        <taxon>Ascobolus</taxon>
    </lineage>
</organism>
<protein>
    <submittedName>
        <fullName evidence="1">Uncharacterized protein</fullName>
    </submittedName>
</protein>
<evidence type="ECO:0000313" key="1">
    <source>
        <dbReference type="EMBL" id="RPA87192.1"/>
    </source>
</evidence>
<dbReference type="InterPro" id="IPR027417">
    <property type="entry name" value="P-loop_NTPase"/>
</dbReference>
<accession>A0A3N4IM41</accession>
<dbReference type="STRING" id="1160509.A0A3N4IM41"/>
<sequence>MKKAPRIALSRPCAPEASRICDRPLYERPSLSLDLPERPFSTPQSSLVFNSCDPLDNRPVRVQVCLLLTFLAIRSSSLLLQRPQCSFNVLSSSLSTVLCGPRRGTVTAAVRVPKDRKPKAETQCPASNNFRRAFLPALCPHLNNRSEFPTVTSSKQTTRTYQQTQTMSRYGVLVMGPAGSGKSTFCSALISHLRNTKRGCMSATRHDKTTDEKL</sequence>